<dbReference type="GeneID" id="92030992"/>
<organism evidence="2 3">
    <name type="scientific">Phyllosticta citribraziliensis</name>
    <dbReference type="NCBI Taxonomy" id="989973"/>
    <lineage>
        <taxon>Eukaryota</taxon>
        <taxon>Fungi</taxon>
        <taxon>Dikarya</taxon>
        <taxon>Ascomycota</taxon>
        <taxon>Pezizomycotina</taxon>
        <taxon>Dothideomycetes</taxon>
        <taxon>Dothideomycetes incertae sedis</taxon>
        <taxon>Botryosphaeriales</taxon>
        <taxon>Phyllostictaceae</taxon>
        <taxon>Phyllosticta</taxon>
    </lineage>
</organism>
<proteinExistence type="predicted"/>
<feature type="coiled-coil region" evidence="1">
    <location>
        <begin position="23"/>
        <end position="57"/>
    </location>
</feature>
<dbReference type="Proteomes" id="UP001360953">
    <property type="component" value="Unassembled WGS sequence"/>
</dbReference>
<accession>A0ABR1LY32</accession>
<evidence type="ECO:0000256" key="1">
    <source>
        <dbReference type="SAM" id="Coils"/>
    </source>
</evidence>
<evidence type="ECO:0000313" key="3">
    <source>
        <dbReference type="Proteomes" id="UP001360953"/>
    </source>
</evidence>
<protein>
    <submittedName>
        <fullName evidence="2">Uncharacterized protein</fullName>
    </submittedName>
</protein>
<keyword evidence="3" id="KW-1185">Reference proteome</keyword>
<reference evidence="2 3" key="1">
    <citation type="submission" date="2024-04" db="EMBL/GenBank/DDBJ databases">
        <title>Phyllosticta paracitricarpa is synonymous to the EU quarantine fungus P. citricarpa based on phylogenomic analyses.</title>
        <authorList>
            <consortium name="Lawrence Berkeley National Laboratory"/>
            <person name="Van ingen-buijs V.A."/>
            <person name="Van westerhoven A.C."/>
            <person name="Haridas S."/>
            <person name="Skiadas P."/>
            <person name="Martin F."/>
            <person name="Groenewald J.Z."/>
            <person name="Crous P.W."/>
            <person name="Seidl M.F."/>
        </authorList>
    </citation>
    <scope>NUCLEOTIDE SEQUENCE [LARGE SCALE GENOMIC DNA]</scope>
    <source>
        <strain evidence="2 3">CPC 17464</strain>
    </source>
</reference>
<evidence type="ECO:0000313" key="2">
    <source>
        <dbReference type="EMBL" id="KAK7540059.1"/>
    </source>
</evidence>
<comment type="caution">
    <text evidence="2">The sequence shown here is derived from an EMBL/GenBank/DDBJ whole genome shotgun (WGS) entry which is preliminary data.</text>
</comment>
<name>A0ABR1LY32_9PEZI</name>
<keyword evidence="1" id="KW-0175">Coiled coil</keyword>
<feature type="coiled-coil region" evidence="1">
    <location>
        <begin position="163"/>
        <end position="231"/>
    </location>
</feature>
<dbReference type="RefSeq" id="XP_066657330.1">
    <property type="nucleotide sequence ID" value="XM_066798086.1"/>
</dbReference>
<sequence length="242" mass="28175">MLYESMFHHHHYHQRSVRVVGLEAFAREQATRTENELQRLRGQIQDVRQQTAQERENNFRARQELWARFNREFDQLVLLHRRHDRHQVRIDALEASAPAQGQQAAHSEGLEALRAELEHIRGEIQGVFQQMGQGGRTTINRINIEWGNRCENAESGVQELQMSAENESSVQEIEARVTELERRQMPAANKGIVQGRVAKLERKLMLAENAEKEAQARVAELELKKNEWKQRTIDTTDAMLKE</sequence>
<dbReference type="EMBL" id="JBBPEH010000004">
    <property type="protein sequence ID" value="KAK7540059.1"/>
    <property type="molecule type" value="Genomic_DNA"/>
</dbReference>
<gene>
    <name evidence="2" type="ORF">J3D65DRAFT_602057</name>
</gene>